<organism evidence="3 4">
    <name type="scientific">Saponaria officinalis</name>
    <name type="common">Common soapwort</name>
    <name type="synonym">Lychnis saponaria</name>
    <dbReference type="NCBI Taxonomy" id="3572"/>
    <lineage>
        <taxon>Eukaryota</taxon>
        <taxon>Viridiplantae</taxon>
        <taxon>Streptophyta</taxon>
        <taxon>Embryophyta</taxon>
        <taxon>Tracheophyta</taxon>
        <taxon>Spermatophyta</taxon>
        <taxon>Magnoliopsida</taxon>
        <taxon>eudicotyledons</taxon>
        <taxon>Gunneridae</taxon>
        <taxon>Pentapetalae</taxon>
        <taxon>Caryophyllales</taxon>
        <taxon>Caryophyllaceae</taxon>
        <taxon>Caryophylleae</taxon>
        <taxon>Saponaria</taxon>
    </lineage>
</organism>
<evidence type="ECO:0000256" key="2">
    <source>
        <dbReference type="SAM" id="SignalP"/>
    </source>
</evidence>
<feature type="signal peptide" evidence="2">
    <location>
        <begin position="1"/>
        <end position="21"/>
    </location>
</feature>
<feature type="compositionally biased region" description="Low complexity" evidence="1">
    <location>
        <begin position="182"/>
        <end position="191"/>
    </location>
</feature>
<dbReference type="PANTHER" id="PTHR31656">
    <property type="entry name" value="ROOT CAP DOMAIN-CONTAINING PROTEIN"/>
    <property type="match status" value="1"/>
</dbReference>
<dbReference type="PRINTS" id="PR01217">
    <property type="entry name" value="PRICHEXTENSN"/>
</dbReference>
<dbReference type="AlphaFoldDB" id="A0AAW1HMW0"/>
<comment type="caution">
    <text evidence="3">The sequence shown here is derived from an EMBL/GenBank/DDBJ whole genome shotgun (WGS) entry which is preliminary data.</text>
</comment>
<feature type="compositionally biased region" description="Basic and acidic residues" evidence="1">
    <location>
        <begin position="149"/>
        <end position="181"/>
    </location>
</feature>
<dbReference type="Pfam" id="PF06830">
    <property type="entry name" value="Root_cap"/>
    <property type="match status" value="1"/>
</dbReference>
<feature type="chain" id="PRO_5043340318" evidence="2">
    <location>
        <begin position="22"/>
        <end position="711"/>
    </location>
</feature>
<feature type="compositionally biased region" description="Polar residues" evidence="1">
    <location>
        <begin position="108"/>
        <end position="118"/>
    </location>
</feature>
<evidence type="ECO:0000313" key="4">
    <source>
        <dbReference type="Proteomes" id="UP001443914"/>
    </source>
</evidence>
<dbReference type="Proteomes" id="UP001443914">
    <property type="component" value="Unassembled WGS sequence"/>
</dbReference>
<dbReference type="InterPro" id="IPR009646">
    <property type="entry name" value="Root_cap"/>
</dbReference>
<dbReference type="EMBL" id="JBDFQZ010000011">
    <property type="protein sequence ID" value="KAK9677724.1"/>
    <property type="molecule type" value="Genomic_DNA"/>
</dbReference>
<gene>
    <name evidence="3" type="ORF">RND81_11G162300</name>
</gene>
<reference evidence="3" key="1">
    <citation type="submission" date="2024-03" db="EMBL/GenBank/DDBJ databases">
        <title>WGS assembly of Saponaria officinalis var. Norfolk2.</title>
        <authorList>
            <person name="Jenkins J."/>
            <person name="Shu S."/>
            <person name="Grimwood J."/>
            <person name="Barry K."/>
            <person name="Goodstein D."/>
            <person name="Schmutz J."/>
            <person name="Leebens-Mack J."/>
            <person name="Osbourn A."/>
        </authorList>
    </citation>
    <scope>NUCLEOTIDE SEQUENCE [LARGE SCALE GENOMIC DNA]</scope>
    <source>
        <strain evidence="3">JIC</strain>
    </source>
</reference>
<feature type="region of interest" description="Disordered" evidence="1">
    <location>
        <begin position="73"/>
        <end position="414"/>
    </location>
</feature>
<feature type="compositionally biased region" description="Pro residues" evidence="1">
    <location>
        <begin position="192"/>
        <end position="406"/>
    </location>
</feature>
<sequence length="711" mass="75332">MVLPKMISLGCLVLLLALVEATPPGIANHPAQASCKIKKYKMCYNLVHVCPKFCPDGCEVECASCKPICTSGSTPGGDTGSSPPYVHPPSDESGDNTGSSPPYVHPPSNESGDNTGSSPPYVHPPSDESGDNTGSPPTTYVPPPSDSSDGEKGKGDDKKGKGDDKGKDDDKKGKDDGKKGGDSPSGSSTPSYSPPPLPAVDPVPPTYSPPTVPSSPPPSTPSPSTPSYSPPPLPAVDPVPPTYSPPAVPSSPPPSTPFPSTPSYSPPMPTLSPPVTPPSSPSPKPPTYTPTPPTPSPKPPTLSPPTQTPPSPSPKPPTPSPSSPPYWPPPPVTPSPPTPTPPTPSPLSPVTPTPSSPPPPSTPAPTPPTPSVPWTPSPPPSTPTPAPAPPTPSSPPYPPPSTPWTPPSSGVASRKRVRCTKKDYGACYGQEFTCPGNCPTSCQVDCNSCKPVCSCEYPGAVCQDPRFIGGDGITFYFHGKKDSYFCLVSDSNLHINAHFIGKRNSRMTRDFTWVQSLGILFDNHRVFISALKTTTWDDTNDRLALSLDNVPILLEPTTDTQWRSTTTPKVTVTRASQYNNIILEIEGKMRLSIKVVPISEEESRVHNYNITKEDCFAHLDLGFKFHSLSNLVDGVLGKTYRDDYVSRVKMGVAMPIMGGDKEYATSNLFATDCLVSRFNNNNIIINNNYESFNSMMNCDSGINGEGVVCKR</sequence>
<name>A0AAW1HMW0_SAPOF</name>
<evidence type="ECO:0000313" key="3">
    <source>
        <dbReference type="EMBL" id="KAK9677724.1"/>
    </source>
</evidence>
<keyword evidence="4" id="KW-1185">Reference proteome</keyword>
<keyword evidence="2" id="KW-0732">Signal</keyword>
<accession>A0AAW1HMW0</accession>
<proteinExistence type="predicted"/>
<protein>
    <submittedName>
        <fullName evidence="3">Uncharacterized protein</fullName>
    </submittedName>
</protein>
<evidence type="ECO:0000256" key="1">
    <source>
        <dbReference type="SAM" id="MobiDB-lite"/>
    </source>
</evidence>